<dbReference type="STRING" id="6293.A0A1I8EJK4"/>
<dbReference type="WBParaSite" id="maker-PairedContig_259-snap-gene-0.11-mRNA-1">
    <property type="protein sequence ID" value="maker-PairedContig_259-snap-gene-0.11-mRNA-1"/>
    <property type="gene ID" value="maker-PairedContig_259-snap-gene-0.11"/>
</dbReference>
<dbReference type="SMART" id="SM00320">
    <property type="entry name" value="WD40"/>
    <property type="match status" value="2"/>
</dbReference>
<evidence type="ECO:0000313" key="5">
    <source>
        <dbReference type="WBParaSite" id="maker-PairedContig_259-snap-gene-0.11-mRNA-1"/>
    </source>
</evidence>
<evidence type="ECO:0000256" key="4">
    <source>
        <dbReference type="ARBA" id="ARBA00025740"/>
    </source>
</evidence>
<dbReference type="GO" id="GO:0006914">
    <property type="term" value="P:autophagy"/>
    <property type="evidence" value="ECO:0007669"/>
    <property type="project" value="UniProtKB-KW"/>
</dbReference>
<dbReference type="Pfam" id="PF21032">
    <property type="entry name" value="PROPPIN"/>
    <property type="match status" value="1"/>
</dbReference>
<dbReference type="PANTHER" id="PTHR11227">
    <property type="entry name" value="WD-REPEAT PROTEIN INTERACTING WITH PHOSPHOINOSIDES WIPI -RELATED"/>
    <property type="match status" value="1"/>
</dbReference>
<sequence length="431" mass="48235">MKENVGWKKVNDKSFLYITENDAKVLDNFRSIIFDGMADLVPGTSSDDTFSQDDTDPELIFLDFSRSLDRLATCGDYGFIVYKTRDDETPHIIYEMCRRPMQKLVNDVVLVECFSPIHKFAVVLGKHPHALHFYDASMSVSTGTSHFPERILSVRSCSTVIAVGLENEIQCFCIYMDNYENLETYIRVVKLPSPTSFSLLMDLTGEERPHLAYPDSNTTGLVAVHDICAWTHSKKLINAHNHPIAALRFNDDATLLATASNIATVIRVYAVRKQECLFVFRRGLARTVTVNSMAFSADSRFLCLTSNTETIHVFKLEGTLPKFLQLEDELLQKSLEESKPPQPVGWYDYLAGPTRAAAEYLAPARDFASATLPEIGNVNIACLKKINGKLHILAAISSRKFFAFLVNEEEGGPATLVNSGKLISKVCFHLI</sequence>
<accession>A0A1I8EJK4</accession>
<keyword evidence="1" id="KW-0853">WD repeat</keyword>
<dbReference type="GO" id="GO:0005737">
    <property type="term" value="C:cytoplasm"/>
    <property type="evidence" value="ECO:0007669"/>
    <property type="project" value="UniProtKB-ARBA"/>
</dbReference>
<dbReference type="AlphaFoldDB" id="A0A1I8EJK4"/>
<keyword evidence="2" id="KW-0677">Repeat</keyword>
<evidence type="ECO:0000256" key="2">
    <source>
        <dbReference type="ARBA" id="ARBA00022737"/>
    </source>
</evidence>
<organism evidence="5">
    <name type="scientific">Wuchereria bancrofti</name>
    <dbReference type="NCBI Taxonomy" id="6293"/>
    <lineage>
        <taxon>Eukaryota</taxon>
        <taxon>Metazoa</taxon>
        <taxon>Ecdysozoa</taxon>
        <taxon>Nematoda</taxon>
        <taxon>Chromadorea</taxon>
        <taxon>Rhabditida</taxon>
        <taxon>Spirurina</taxon>
        <taxon>Spiruromorpha</taxon>
        <taxon>Filarioidea</taxon>
        <taxon>Onchocercidae</taxon>
        <taxon>Wuchereria</taxon>
    </lineage>
</organism>
<evidence type="ECO:0008006" key="6">
    <source>
        <dbReference type="Google" id="ProtNLM"/>
    </source>
</evidence>
<comment type="similarity">
    <text evidence="4">Belongs to the WD repeat PROPPIN family.</text>
</comment>
<evidence type="ECO:0000256" key="3">
    <source>
        <dbReference type="ARBA" id="ARBA00023006"/>
    </source>
</evidence>
<dbReference type="SUPFAM" id="SSF50978">
    <property type="entry name" value="WD40 repeat-like"/>
    <property type="match status" value="1"/>
</dbReference>
<dbReference type="InterPro" id="IPR001680">
    <property type="entry name" value="WD40_rpt"/>
</dbReference>
<dbReference type="InterPro" id="IPR015943">
    <property type="entry name" value="WD40/YVTN_repeat-like_dom_sf"/>
</dbReference>
<dbReference type="InterPro" id="IPR048720">
    <property type="entry name" value="PROPPIN"/>
</dbReference>
<protein>
    <recommendedName>
        <fullName evidence="6">WD repeat domain phosphoinositide-interacting protein 2</fullName>
    </recommendedName>
</protein>
<name>A0A1I8EJK4_WUCBA</name>
<proteinExistence type="inferred from homology"/>
<reference evidence="5" key="1">
    <citation type="submission" date="2016-11" db="UniProtKB">
        <authorList>
            <consortium name="WormBaseParasite"/>
        </authorList>
    </citation>
    <scope>IDENTIFICATION</scope>
    <source>
        <strain evidence="5">pt0022</strain>
    </source>
</reference>
<dbReference type="InterPro" id="IPR036322">
    <property type="entry name" value="WD40_repeat_dom_sf"/>
</dbReference>
<evidence type="ECO:0000256" key="1">
    <source>
        <dbReference type="ARBA" id="ARBA00022574"/>
    </source>
</evidence>
<dbReference type="Gene3D" id="2.130.10.10">
    <property type="entry name" value="YVTN repeat-like/Quinoprotein amine dehydrogenase"/>
    <property type="match status" value="1"/>
</dbReference>
<keyword evidence="3" id="KW-0072">Autophagy</keyword>